<protein>
    <recommendedName>
        <fullName evidence="3">Reverse transcriptase</fullName>
    </recommendedName>
</protein>
<organism evidence="1 2">
    <name type="scientific">Solanum commersonii</name>
    <name type="common">Commerson's wild potato</name>
    <name type="synonym">Commerson's nightshade</name>
    <dbReference type="NCBI Taxonomy" id="4109"/>
    <lineage>
        <taxon>Eukaryota</taxon>
        <taxon>Viridiplantae</taxon>
        <taxon>Streptophyta</taxon>
        <taxon>Embryophyta</taxon>
        <taxon>Tracheophyta</taxon>
        <taxon>Spermatophyta</taxon>
        <taxon>Magnoliopsida</taxon>
        <taxon>eudicotyledons</taxon>
        <taxon>Gunneridae</taxon>
        <taxon>Pentapetalae</taxon>
        <taxon>asterids</taxon>
        <taxon>lamiids</taxon>
        <taxon>Solanales</taxon>
        <taxon>Solanaceae</taxon>
        <taxon>Solanoideae</taxon>
        <taxon>Solaneae</taxon>
        <taxon>Solanum</taxon>
    </lineage>
</organism>
<evidence type="ECO:0008006" key="3">
    <source>
        <dbReference type="Google" id="ProtNLM"/>
    </source>
</evidence>
<reference evidence="1 2" key="1">
    <citation type="submission" date="2020-09" db="EMBL/GenBank/DDBJ databases">
        <title>De no assembly of potato wild relative species, Solanum commersonii.</title>
        <authorList>
            <person name="Cho K."/>
        </authorList>
    </citation>
    <scope>NUCLEOTIDE SEQUENCE [LARGE SCALE GENOMIC DNA]</scope>
    <source>
        <strain evidence="1">LZ3.2</strain>
        <tissue evidence="1">Leaf</tissue>
    </source>
</reference>
<comment type="caution">
    <text evidence="1">The sequence shown here is derived from an EMBL/GenBank/DDBJ whole genome shotgun (WGS) entry which is preliminary data.</text>
</comment>
<dbReference type="Proteomes" id="UP000824120">
    <property type="component" value="Chromosome 5"/>
</dbReference>
<evidence type="ECO:0000313" key="2">
    <source>
        <dbReference type="Proteomes" id="UP000824120"/>
    </source>
</evidence>
<evidence type="ECO:0000313" key="1">
    <source>
        <dbReference type="EMBL" id="KAG5605699.1"/>
    </source>
</evidence>
<dbReference type="AlphaFoldDB" id="A0A9J5YYC6"/>
<accession>A0A9J5YYC6</accession>
<name>A0A9J5YYC6_SOLCO</name>
<dbReference type="EMBL" id="JACXVP010000005">
    <property type="protein sequence ID" value="KAG5605699.1"/>
    <property type="molecule type" value="Genomic_DNA"/>
</dbReference>
<keyword evidence="2" id="KW-1185">Reference proteome</keyword>
<sequence>MISEEWDTSFNNIKQSTLQRLASDHVPVSLQGGRWIKNKRYFKFENWWLTTTGFKDRVQDWWSSLSLSGKLDYILAYDNLEDRPLSEENAMNLQLEELIKREEISWRQKSRALWRIEGDKNTKFFHRISNAHKRFNNIDQLMIQGEVSEDPVRIEEAIIEFYQNLYTESAQWRPTIVCHDCPVLSNDEKEKLQRRFDEEEVPMCLNYVLLIRLLGQMGIQWASLAVVGN</sequence>
<proteinExistence type="predicted"/>
<gene>
    <name evidence="1" type="ORF">H5410_027191</name>
</gene>
<dbReference type="OrthoDB" id="1935089at2759"/>